<keyword evidence="2" id="KW-0812">Transmembrane</keyword>
<reference evidence="4" key="1">
    <citation type="submission" date="2021-06" db="EMBL/GenBank/DDBJ databases">
        <authorList>
            <person name="Kallberg Y."/>
            <person name="Tangrot J."/>
            <person name="Rosling A."/>
        </authorList>
    </citation>
    <scope>NUCLEOTIDE SEQUENCE</scope>
    <source>
        <strain evidence="4">MT106</strain>
    </source>
</reference>
<accession>A0A9N8V3J1</accession>
<organism evidence="4 5">
    <name type="scientific">Ambispora gerdemannii</name>
    <dbReference type="NCBI Taxonomy" id="144530"/>
    <lineage>
        <taxon>Eukaryota</taxon>
        <taxon>Fungi</taxon>
        <taxon>Fungi incertae sedis</taxon>
        <taxon>Mucoromycota</taxon>
        <taxon>Glomeromycotina</taxon>
        <taxon>Glomeromycetes</taxon>
        <taxon>Archaeosporales</taxon>
        <taxon>Ambisporaceae</taxon>
        <taxon>Ambispora</taxon>
    </lineage>
</organism>
<evidence type="ECO:0000256" key="2">
    <source>
        <dbReference type="SAM" id="Phobius"/>
    </source>
</evidence>
<dbReference type="PROSITE" id="PS50924">
    <property type="entry name" value="MHYT"/>
    <property type="match status" value="1"/>
</dbReference>
<sequence length="916" mass="103169">MNPTSTNSKEINQSTDPGIAVLSFFVSVLGACTALELLGRRTSHVGAINWLLLLGAASSMGFVGMWATHFTGMKALVLDDGDPLTQADINYDSRFTILSLVLPIVVLILAFCAIGSQPKVNLSRILIGGTIAGLNIVLMHFCIQLAVIQYDVQYNIGTFIAATIIALVASNASLYLFFAMRAKWRSDWYKRLGCASIMAIAVTGMHYTASVGTRYYLKATEVNAQPEISSYLILGLVAMASIIAIVILVSITFIARAADLKTKRHAQKVVLGVAIYNGKGSILVSNEGFIPFRKITNEYSQQNLEDEFTISHPIFQWLYRLTHDWKSIEQWLPTIDRHIEAIDNHETNIGKVPYPILFREQFIINAKHLAESLELPLEQSGILYDNILNTGNLEYSPQLSFVSSKNSDISFNLDKSDEIKLNKRADEFLGKGQMLFLVQKVTEGGEDHFHRLGYRFVEPHLVAPLMAANIRVDNDTMHDYLDSMRIYANDGQKPQLQVDSVYTGLLVIQPRVKGLQVLVSTDARHQIPVAQLPSFKKLSDIEKNYINHISGVNLMEFSTRLGRQFPEVTKNVPFLNLNDLLPPNSPTKITSLLSPPISPIRTTFSSRAASTLVSRESSNDDLKGKKNLTLTTIDNHLSLPELKDFNLEFLQSLNQLISTVDEKKISKNALLFPQISEIRIPQKGGTAELILFTLLLSHDQRPNLSSGDVTFVPYPMFHTYQDVIYQTSTYKQQAWHRKVDEELGEVVHKALYHNVTKLRSDSLSTIEKFPTNGLDFMVFAQQEVVEEVVIVTDEISSQFSNECDNVKVEEIETKNSFEDGLKPNYHNSNNLDNNESDDNNSQRTNSTYHTFDDEMSEPKEHYEDDLKRASTGTFIDPGLTTTISTWNEEKWWFEEIVRNISGIEFDSREEYTTLIY</sequence>
<dbReference type="PANTHER" id="PTHR35152">
    <property type="entry name" value="DOMAIN SIGNALLING PROTEIN, PUTATIVE (AFU_ORTHOLOGUE AFUA_5G11310)-RELATED"/>
    <property type="match status" value="1"/>
</dbReference>
<feature type="transmembrane region" description="Helical" evidence="2">
    <location>
        <begin position="50"/>
        <end position="68"/>
    </location>
</feature>
<dbReference type="PANTHER" id="PTHR35152:SF1">
    <property type="entry name" value="DOMAIN SIGNALLING PROTEIN, PUTATIVE (AFU_ORTHOLOGUE AFUA_5G11310)-RELATED"/>
    <property type="match status" value="1"/>
</dbReference>
<feature type="transmembrane region" description="Helical" evidence="2">
    <location>
        <begin position="126"/>
        <end position="150"/>
    </location>
</feature>
<evidence type="ECO:0000313" key="5">
    <source>
        <dbReference type="Proteomes" id="UP000789831"/>
    </source>
</evidence>
<evidence type="ECO:0000259" key="3">
    <source>
        <dbReference type="PROSITE" id="PS50924"/>
    </source>
</evidence>
<dbReference type="OrthoDB" id="264015at2759"/>
<evidence type="ECO:0000256" key="1">
    <source>
        <dbReference type="SAM" id="MobiDB-lite"/>
    </source>
</evidence>
<feature type="transmembrane region" description="Helical" evidence="2">
    <location>
        <begin position="192"/>
        <end position="211"/>
    </location>
</feature>
<feature type="transmembrane region" description="Helical" evidence="2">
    <location>
        <begin position="231"/>
        <end position="255"/>
    </location>
</feature>
<name>A0A9N8V3J1_9GLOM</name>
<dbReference type="Proteomes" id="UP000789831">
    <property type="component" value="Unassembled WGS sequence"/>
</dbReference>
<evidence type="ECO:0000313" key="4">
    <source>
        <dbReference type="EMBL" id="CAG8435353.1"/>
    </source>
</evidence>
<dbReference type="Pfam" id="PF03707">
    <property type="entry name" value="MHYT"/>
    <property type="match status" value="2"/>
</dbReference>
<gene>
    <name evidence="4" type="ORF">AGERDE_LOCUS513</name>
</gene>
<comment type="caution">
    <text evidence="4">The sequence shown here is derived from an EMBL/GenBank/DDBJ whole genome shotgun (WGS) entry which is preliminary data.</text>
</comment>
<proteinExistence type="predicted"/>
<feature type="compositionally biased region" description="Basic and acidic residues" evidence="1">
    <location>
        <begin position="850"/>
        <end position="862"/>
    </location>
</feature>
<feature type="transmembrane region" description="Helical" evidence="2">
    <location>
        <begin position="156"/>
        <end position="180"/>
    </location>
</feature>
<feature type="transmembrane region" description="Helical" evidence="2">
    <location>
        <begin position="20"/>
        <end position="38"/>
    </location>
</feature>
<feature type="transmembrane region" description="Helical" evidence="2">
    <location>
        <begin position="95"/>
        <end position="114"/>
    </location>
</feature>
<keyword evidence="2" id="KW-0472">Membrane</keyword>
<dbReference type="EMBL" id="CAJVPL010000025">
    <property type="protein sequence ID" value="CAG8435353.1"/>
    <property type="molecule type" value="Genomic_DNA"/>
</dbReference>
<protein>
    <submittedName>
        <fullName evidence="4">7390_t:CDS:1</fullName>
    </submittedName>
</protein>
<feature type="domain" description="MHYT" evidence="3">
    <location>
        <begin position="15"/>
        <end position="216"/>
    </location>
</feature>
<keyword evidence="2" id="KW-1133">Transmembrane helix</keyword>
<dbReference type="AlphaFoldDB" id="A0A9N8V3J1"/>
<keyword evidence="5" id="KW-1185">Reference proteome</keyword>
<feature type="region of interest" description="Disordered" evidence="1">
    <location>
        <begin position="817"/>
        <end position="862"/>
    </location>
</feature>
<dbReference type="InterPro" id="IPR005330">
    <property type="entry name" value="MHYT_dom"/>
</dbReference>